<comment type="similarity">
    <text evidence="1">Belongs to the BTG family.</text>
</comment>
<proteinExistence type="inferred from homology"/>
<name>A0A5C3KSB3_COPMA</name>
<dbReference type="GO" id="GO:0005634">
    <property type="term" value="C:nucleus"/>
    <property type="evidence" value="ECO:0007669"/>
    <property type="project" value="TreeGrafter"/>
</dbReference>
<dbReference type="InterPro" id="IPR002087">
    <property type="entry name" value="Anti_prolifrtn"/>
</dbReference>
<protein>
    <recommendedName>
        <fullName evidence="3">Anti-proliferative protein domain-containing protein</fullName>
    </recommendedName>
</protein>
<dbReference type="STRING" id="230819.A0A5C3KSB3"/>
<dbReference type="EMBL" id="ML210225">
    <property type="protein sequence ID" value="TFK23095.1"/>
    <property type="molecule type" value="Genomic_DNA"/>
</dbReference>
<dbReference type="GO" id="GO:0005737">
    <property type="term" value="C:cytoplasm"/>
    <property type="evidence" value="ECO:0007669"/>
    <property type="project" value="TreeGrafter"/>
</dbReference>
<dbReference type="PANTHER" id="PTHR22978">
    <property type="entry name" value="B-CELL TRANSLOCATION GENE"/>
    <property type="match status" value="1"/>
</dbReference>
<dbReference type="InterPro" id="IPR036054">
    <property type="entry name" value="BTG-like_sf"/>
</dbReference>
<feature type="compositionally biased region" description="Gly residues" evidence="2">
    <location>
        <begin position="280"/>
        <end position="290"/>
    </location>
</feature>
<feature type="non-terminal residue" evidence="4">
    <location>
        <position position="290"/>
    </location>
</feature>
<feature type="compositionally biased region" description="Low complexity" evidence="2">
    <location>
        <begin position="270"/>
        <end position="279"/>
    </location>
</feature>
<evidence type="ECO:0000313" key="4">
    <source>
        <dbReference type="EMBL" id="TFK23095.1"/>
    </source>
</evidence>
<dbReference type="AlphaFoldDB" id="A0A5C3KSB3"/>
<accession>A0A5C3KSB3</accession>
<evidence type="ECO:0000259" key="3">
    <source>
        <dbReference type="Pfam" id="PF07742"/>
    </source>
</evidence>
<dbReference type="Gene3D" id="3.90.640.90">
    <property type="entry name" value="Anti-proliferative protein, N-terminal domain"/>
    <property type="match status" value="1"/>
</dbReference>
<sequence>SSTTLSVTLAHAIAFLTGPLLSSYDRATISKLHNVLEANLTALYAPTWSSKEPLRGSARRILTLSPACLPPRSIYSACVAAGVQWFGWINSLGGKEFDFYVDPGCVSIRYAARPGVPAQMITIWAGEVVAPALPTPRTGLASFTDAQNTAIKTGIFDKTLAQQLLEEDDEEDKLFNMIADEISTPAWATPVYSAPNRSSSPLSSISSSSRCSSRSSNSSSSSFSVDAASTTSSSSSTSYRSADQKQRREKPKTSRVFVDNSKTEVTPYDGGKTTVLTGGVMLGGGPKAQK</sequence>
<dbReference type="Proteomes" id="UP000307440">
    <property type="component" value="Unassembled WGS sequence"/>
</dbReference>
<feature type="compositionally biased region" description="Low complexity" evidence="2">
    <location>
        <begin position="198"/>
        <end position="241"/>
    </location>
</feature>
<dbReference type="OrthoDB" id="19928at2759"/>
<reference evidence="4 5" key="1">
    <citation type="journal article" date="2019" name="Nat. Ecol. Evol.">
        <title>Megaphylogeny resolves global patterns of mushroom evolution.</title>
        <authorList>
            <person name="Varga T."/>
            <person name="Krizsan K."/>
            <person name="Foldi C."/>
            <person name="Dima B."/>
            <person name="Sanchez-Garcia M."/>
            <person name="Sanchez-Ramirez S."/>
            <person name="Szollosi G.J."/>
            <person name="Szarkandi J.G."/>
            <person name="Papp V."/>
            <person name="Albert L."/>
            <person name="Andreopoulos W."/>
            <person name="Angelini C."/>
            <person name="Antonin V."/>
            <person name="Barry K.W."/>
            <person name="Bougher N.L."/>
            <person name="Buchanan P."/>
            <person name="Buyck B."/>
            <person name="Bense V."/>
            <person name="Catcheside P."/>
            <person name="Chovatia M."/>
            <person name="Cooper J."/>
            <person name="Damon W."/>
            <person name="Desjardin D."/>
            <person name="Finy P."/>
            <person name="Geml J."/>
            <person name="Haridas S."/>
            <person name="Hughes K."/>
            <person name="Justo A."/>
            <person name="Karasinski D."/>
            <person name="Kautmanova I."/>
            <person name="Kiss B."/>
            <person name="Kocsube S."/>
            <person name="Kotiranta H."/>
            <person name="LaButti K.M."/>
            <person name="Lechner B.E."/>
            <person name="Liimatainen K."/>
            <person name="Lipzen A."/>
            <person name="Lukacs Z."/>
            <person name="Mihaltcheva S."/>
            <person name="Morgado L.N."/>
            <person name="Niskanen T."/>
            <person name="Noordeloos M.E."/>
            <person name="Ohm R.A."/>
            <person name="Ortiz-Santana B."/>
            <person name="Ovrebo C."/>
            <person name="Racz N."/>
            <person name="Riley R."/>
            <person name="Savchenko A."/>
            <person name="Shiryaev A."/>
            <person name="Soop K."/>
            <person name="Spirin V."/>
            <person name="Szebenyi C."/>
            <person name="Tomsovsky M."/>
            <person name="Tulloss R.E."/>
            <person name="Uehling J."/>
            <person name="Grigoriev I.V."/>
            <person name="Vagvolgyi C."/>
            <person name="Papp T."/>
            <person name="Martin F.M."/>
            <person name="Miettinen O."/>
            <person name="Hibbett D.S."/>
            <person name="Nagy L.G."/>
        </authorList>
    </citation>
    <scope>NUCLEOTIDE SEQUENCE [LARGE SCALE GENOMIC DNA]</scope>
    <source>
        <strain evidence="4 5">CBS 121175</strain>
    </source>
</reference>
<feature type="domain" description="Anti-proliferative protein" evidence="3">
    <location>
        <begin position="10"/>
        <end position="113"/>
    </location>
</feature>
<feature type="region of interest" description="Disordered" evidence="2">
    <location>
        <begin position="189"/>
        <end position="290"/>
    </location>
</feature>
<evidence type="ECO:0000256" key="2">
    <source>
        <dbReference type="SAM" id="MobiDB-lite"/>
    </source>
</evidence>
<gene>
    <name evidence="4" type="ORF">FA15DRAFT_569401</name>
</gene>
<feature type="non-terminal residue" evidence="4">
    <location>
        <position position="1"/>
    </location>
</feature>
<dbReference type="SUPFAM" id="SSF160696">
    <property type="entry name" value="BTG domain-like"/>
    <property type="match status" value="1"/>
</dbReference>
<organism evidence="4 5">
    <name type="scientific">Coprinopsis marcescibilis</name>
    <name type="common">Agaric fungus</name>
    <name type="synonym">Psathyrella marcescibilis</name>
    <dbReference type="NCBI Taxonomy" id="230819"/>
    <lineage>
        <taxon>Eukaryota</taxon>
        <taxon>Fungi</taxon>
        <taxon>Dikarya</taxon>
        <taxon>Basidiomycota</taxon>
        <taxon>Agaricomycotina</taxon>
        <taxon>Agaricomycetes</taxon>
        <taxon>Agaricomycetidae</taxon>
        <taxon>Agaricales</taxon>
        <taxon>Agaricineae</taxon>
        <taxon>Psathyrellaceae</taxon>
        <taxon>Coprinopsis</taxon>
    </lineage>
</organism>
<evidence type="ECO:0000256" key="1">
    <source>
        <dbReference type="ARBA" id="ARBA00007989"/>
    </source>
</evidence>
<evidence type="ECO:0000313" key="5">
    <source>
        <dbReference type="Proteomes" id="UP000307440"/>
    </source>
</evidence>
<keyword evidence="5" id="KW-1185">Reference proteome</keyword>
<dbReference type="InterPro" id="IPR033332">
    <property type="entry name" value="BTG"/>
</dbReference>
<dbReference type="Pfam" id="PF07742">
    <property type="entry name" value="BTG"/>
    <property type="match status" value="1"/>
</dbReference>
<dbReference type="PANTHER" id="PTHR22978:SF22">
    <property type="entry name" value="BTG FAMILY PROTEIN"/>
    <property type="match status" value="1"/>
</dbReference>